<keyword evidence="6" id="KW-1185">Reference proteome</keyword>
<dbReference type="FunFam" id="1.25.40.10:FF:000348">
    <property type="entry name" value="Pentatricopeptide repeat-containing protein chloroplastic"/>
    <property type="match status" value="1"/>
</dbReference>
<dbReference type="InterPro" id="IPR011990">
    <property type="entry name" value="TPR-like_helical_dom_sf"/>
</dbReference>
<comment type="similarity">
    <text evidence="1">Belongs to the PPR family. PCMP-H subfamily.</text>
</comment>
<feature type="repeat" description="PPR" evidence="3">
    <location>
        <begin position="370"/>
        <end position="400"/>
    </location>
</feature>
<dbReference type="NCBIfam" id="TIGR00756">
    <property type="entry name" value="PPR"/>
    <property type="match status" value="6"/>
</dbReference>
<feature type="repeat" description="PPR" evidence="3">
    <location>
        <begin position="538"/>
        <end position="572"/>
    </location>
</feature>
<dbReference type="Pfam" id="PF14432">
    <property type="entry name" value="DYW_deaminase"/>
    <property type="match status" value="1"/>
</dbReference>
<dbReference type="GO" id="GO:0008270">
    <property type="term" value="F:zinc ion binding"/>
    <property type="evidence" value="ECO:0007669"/>
    <property type="project" value="InterPro"/>
</dbReference>
<feature type="domain" description="DYW" evidence="4">
    <location>
        <begin position="616"/>
        <end position="707"/>
    </location>
</feature>
<feature type="repeat" description="PPR" evidence="3">
    <location>
        <begin position="401"/>
        <end position="435"/>
    </location>
</feature>
<dbReference type="FunFam" id="1.25.40.10:FF:002148">
    <property type="entry name" value="Pentatricopeptide repeat-containing protein At2g29760, chloroplastic"/>
    <property type="match status" value="1"/>
</dbReference>
<dbReference type="SUPFAM" id="SSF48452">
    <property type="entry name" value="TPR-like"/>
    <property type="match status" value="1"/>
</dbReference>
<dbReference type="Proteomes" id="UP000652761">
    <property type="component" value="Unassembled WGS sequence"/>
</dbReference>
<feature type="repeat" description="PPR" evidence="3">
    <location>
        <begin position="168"/>
        <end position="202"/>
    </location>
</feature>
<dbReference type="Pfam" id="PF20431">
    <property type="entry name" value="E_motif"/>
    <property type="match status" value="1"/>
</dbReference>
<dbReference type="InterPro" id="IPR032867">
    <property type="entry name" value="DYW_dom"/>
</dbReference>
<dbReference type="Pfam" id="PF20430">
    <property type="entry name" value="Eplus_motif"/>
    <property type="match status" value="1"/>
</dbReference>
<evidence type="ECO:0000313" key="5">
    <source>
        <dbReference type="EMBL" id="MQL91379.1"/>
    </source>
</evidence>
<organism evidence="5 6">
    <name type="scientific">Colocasia esculenta</name>
    <name type="common">Wild taro</name>
    <name type="synonym">Arum esculentum</name>
    <dbReference type="NCBI Taxonomy" id="4460"/>
    <lineage>
        <taxon>Eukaryota</taxon>
        <taxon>Viridiplantae</taxon>
        <taxon>Streptophyta</taxon>
        <taxon>Embryophyta</taxon>
        <taxon>Tracheophyta</taxon>
        <taxon>Spermatophyta</taxon>
        <taxon>Magnoliopsida</taxon>
        <taxon>Liliopsida</taxon>
        <taxon>Araceae</taxon>
        <taxon>Aroideae</taxon>
        <taxon>Colocasieae</taxon>
        <taxon>Colocasia</taxon>
    </lineage>
</organism>
<evidence type="ECO:0000256" key="3">
    <source>
        <dbReference type="PROSITE-ProRule" id="PRU00708"/>
    </source>
</evidence>
<feature type="repeat" description="PPR" evidence="3">
    <location>
        <begin position="436"/>
        <end position="471"/>
    </location>
</feature>
<name>A0A843VJ03_COLES</name>
<dbReference type="Pfam" id="PF01535">
    <property type="entry name" value="PPR"/>
    <property type="match status" value="3"/>
</dbReference>
<dbReference type="OrthoDB" id="185373at2759"/>
<dbReference type="GO" id="GO:0009451">
    <property type="term" value="P:RNA modification"/>
    <property type="evidence" value="ECO:0007669"/>
    <property type="project" value="InterPro"/>
</dbReference>
<dbReference type="EMBL" id="NMUH01001333">
    <property type="protein sequence ID" value="MQL91379.1"/>
    <property type="molecule type" value="Genomic_DNA"/>
</dbReference>
<dbReference type="GO" id="GO:0003723">
    <property type="term" value="F:RNA binding"/>
    <property type="evidence" value="ECO:0007669"/>
    <property type="project" value="InterPro"/>
</dbReference>
<dbReference type="InterPro" id="IPR046960">
    <property type="entry name" value="PPR_At4g14850-like_plant"/>
</dbReference>
<feature type="repeat" description="PPR" evidence="3">
    <location>
        <begin position="300"/>
        <end position="334"/>
    </location>
</feature>
<dbReference type="AlphaFoldDB" id="A0A843VJ03"/>
<proteinExistence type="inferred from homology"/>
<sequence length="707" mass="79559">MQAQTLVSLLDRCRTMHDLGQVHAQMIRTGYVHGLAEQRRMISFCCAREKGDMRYARFLFDEIREPDVFLWNTMIRGYSNWNSPDLAILMYLEMLRRGFAPDDHTFPFLLKSFTSDDAARLGKELHAHVLKFGLASNAFVQNGLIHMYCLCGQVAAARGLFDRSLKQDVIMWNAMISGYNKNTKFEESCKLFQHMKEDNVKPTWVTLLSVLSACTKLKNLHFGSLVHHEIEEARLVPNLTLENALVSMYAECGDMDGASRLFDNMEVRDVITWTAIVKGFASMGKVKHARALFEQMPQRDLVSWTAMIDGYVKASRFKEALEIFREMQMSAVKPDAFTVVSILTACAHLGALELGEWVRLYIDRSKINADVFVANALIDMYSKCGGIDKALEVFRKMHHRDKFTWTAMITGLAVNGHGEEALDLFSKMLGASVKPDSVTYIGVLLACVHSGLVDRGRQLFSSMISTHGIMPDATHYGCMVDLLGRAGHLQEALEAIHNMPMTPNSIVWGSLLGACRVHKNLSMAEVAAKHILELEPQNGAAYVLLSNIYAKCNRWDEVRRVRKEMLDRGIQKTPGCSLIEMEGIIHEFVAGDTSHPRATEIYSKLEEMGKELKLAGYVPDTSEVFLDIAEEKENAIYRHSEKLAVAFGLISSTSGATIRVVKNLRMCLDCHSAMKLASDVYGREIIIRDGTRFHRFQGGVCSCSDYW</sequence>
<dbReference type="InterPro" id="IPR002885">
    <property type="entry name" value="PPR_rpt"/>
</dbReference>
<evidence type="ECO:0000313" key="6">
    <source>
        <dbReference type="Proteomes" id="UP000652761"/>
    </source>
</evidence>
<reference evidence="5" key="1">
    <citation type="submission" date="2017-07" db="EMBL/GenBank/DDBJ databases">
        <title>Taro Niue Genome Assembly and Annotation.</title>
        <authorList>
            <person name="Atibalentja N."/>
            <person name="Keating K."/>
            <person name="Fields C.J."/>
        </authorList>
    </citation>
    <scope>NUCLEOTIDE SEQUENCE</scope>
    <source>
        <strain evidence="5">Niue_2</strain>
        <tissue evidence="5">Leaf</tissue>
    </source>
</reference>
<dbReference type="Pfam" id="PF13041">
    <property type="entry name" value="PPR_2"/>
    <property type="match status" value="4"/>
</dbReference>
<evidence type="ECO:0000259" key="4">
    <source>
        <dbReference type="Pfam" id="PF14432"/>
    </source>
</evidence>
<gene>
    <name evidence="5" type="ORF">Taro_023990</name>
</gene>
<keyword evidence="2" id="KW-0677">Repeat</keyword>
<feature type="repeat" description="PPR" evidence="3">
    <location>
        <begin position="67"/>
        <end position="101"/>
    </location>
</feature>
<feature type="repeat" description="PPR" evidence="3">
    <location>
        <begin position="269"/>
        <end position="299"/>
    </location>
</feature>
<dbReference type="InterPro" id="IPR046848">
    <property type="entry name" value="E_motif"/>
</dbReference>
<comment type="caution">
    <text evidence="5">The sequence shown here is derived from an EMBL/GenBank/DDBJ whole genome shotgun (WGS) entry which is preliminary data.</text>
</comment>
<dbReference type="PANTHER" id="PTHR47926">
    <property type="entry name" value="PENTATRICOPEPTIDE REPEAT-CONTAINING PROTEIN"/>
    <property type="match status" value="1"/>
</dbReference>
<evidence type="ECO:0000256" key="1">
    <source>
        <dbReference type="ARBA" id="ARBA00006643"/>
    </source>
</evidence>
<dbReference type="PANTHER" id="PTHR47926:SF492">
    <property type="entry name" value="DYW DOMAIN-CONTAINING PROTEIN"/>
    <property type="match status" value="1"/>
</dbReference>
<evidence type="ECO:0000256" key="2">
    <source>
        <dbReference type="ARBA" id="ARBA00022737"/>
    </source>
</evidence>
<dbReference type="InterPro" id="IPR046849">
    <property type="entry name" value="E2_motif"/>
</dbReference>
<accession>A0A843VJ03</accession>
<dbReference type="Pfam" id="PF12854">
    <property type="entry name" value="PPR_1"/>
    <property type="match status" value="1"/>
</dbReference>
<protein>
    <recommendedName>
        <fullName evidence="4">DYW domain-containing protein</fullName>
    </recommendedName>
</protein>
<dbReference type="Gene3D" id="1.25.40.10">
    <property type="entry name" value="Tetratricopeptide repeat domain"/>
    <property type="match status" value="5"/>
</dbReference>
<dbReference type="FunFam" id="1.25.40.10:FF:000470">
    <property type="entry name" value="Pentatricopeptide repeat-containing protein At5g66520"/>
    <property type="match status" value="1"/>
</dbReference>
<dbReference type="PROSITE" id="PS51375">
    <property type="entry name" value="PPR"/>
    <property type="match status" value="8"/>
</dbReference>